<evidence type="ECO:0000313" key="3">
    <source>
        <dbReference type="EMBL" id="HEN41832.1"/>
    </source>
</evidence>
<dbReference type="GO" id="GO:0043565">
    <property type="term" value="F:sequence-specific DNA binding"/>
    <property type="evidence" value="ECO:0007669"/>
    <property type="project" value="InterPro"/>
</dbReference>
<organism evidence="3">
    <name type="scientific">Geobacter metallireducens</name>
    <dbReference type="NCBI Taxonomy" id="28232"/>
    <lineage>
        <taxon>Bacteria</taxon>
        <taxon>Pseudomonadati</taxon>
        <taxon>Thermodesulfobacteriota</taxon>
        <taxon>Desulfuromonadia</taxon>
        <taxon>Geobacterales</taxon>
        <taxon>Geobacteraceae</taxon>
        <taxon>Geobacter</taxon>
    </lineage>
</organism>
<dbReference type="GO" id="GO:0005524">
    <property type="term" value="F:ATP binding"/>
    <property type="evidence" value="ECO:0007669"/>
    <property type="project" value="InterPro"/>
</dbReference>
<dbReference type="InterPro" id="IPR036515">
    <property type="entry name" value="Transposase_17_sf"/>
</dbReference>
<proteinExistence type="predicted"/>
<feature type="domain" description="Chromosomal replication initiator DnaA C-terminal" evidence="1">
    <location>
        <begin position="239"/>
        <end position="307"/>
    </location>
</feature>
<evidence type="ECO:0000259" key="2">
    <source>
        <dbReference type="SMART" id="SM01321"/>
    </source>
</evidence>
<reference evidence="3" key="1">
    <citation type="journal article" date="2020" name="mSystems">
        <title>Genome- and Community-Level Interaction Insights into Carbon Utilization and Element Cycling Functions of Hydrothermarchaeota in Hydrothermal Sediment.</title>
        <authorList>
            <person name="Zhou Z."/>
            <person name="Liu Y."/>
            <person name="Xu W."/>
            <person name="Pan J."/>
            <person name="Luo Z.H."/>
            <person name="Li M."/>
        </authorList>
    </citation>
    <scope>NUCLEOTIDE SEQUENCE [LARGE SCALE GENOMIC DNA]</scope>
    <source>
        <strain evidence="3">SpSt-349</strain>
    </source>
</reference>
<dbReference type="SMART" id="SM01321">
    <property type="entry name" value="Y1_Tnp"/>
    <property type="match status" value="1"/>
</dbReference>
<sequence length="331" mass="37153">MPRAARIDIPGILHHVIVRGIERRHIFLVDADRLSFVERLSRLLQQTGTDCLAWALLDNHFHLLLRTKDTKLATFMRRLLTGHAVSFNLRHGRVGHLFQNRYKSIVCEEETYLLELVRYLHLNPLRAGTVRDMEELDRHPWSGHAVIMGNRELCGQQIDEILSLFGHTKTKARQAYRQFVADGIALGQRRELTGSGFRRSRTEQGMLEPCDERILGSGEFVENIRAEASEPPTIGPIPTLGELVSRIAAHCGVAPDALRRRTRIAGVAEARSLVSALAVREMGYSGAEVARALQMSRSGVTSAVERGVELLIADPKLREKILPANWLTASR</sequence>
<dbReference type="PANTHER" id="PTHR34322">
    <property type="entry name" value="TRANSPOSASE, Y1_TNP DOMAIN-CONTAINING"/>
    <property type="match status" value="1"/>
</dbReference>
<name>A0A831XDZ1_GEOME</name>
<evidence type="ECO:0000259" key="1">
    <source>
        <dbReference type="SMART" id="SM00760"/>
    </source>
</evidence>
<dbReference type="SMART" id="SM00760">
    <property type="entry name" value="Bac_DnaA_C"/>
    <property type="match status" value="1"/>
</dbReference>
<dbReference type="PANTHER" id="PTHR34322:SF2">
    <property type="entry name" value="TRANSPOSASE IS200-LIKE DOMAIN-CONTAINING PROTEIN"/>
    <property type="match status" value="1"/>
</dbReference>
<dbReference type="Gene3D" id="1.10.1750.10">
    <property type="match status" value="1"/>
</dbReference>
<dbReference type="GO" id="GO:0006313">
    <property type="term" value="P:DNA transposition"/>
    <property type="evidence" value="ECO:0007669"/>
    <property type="project" value="InterPro"/>
</dbReference>
<dbReference type="SUPFAM" id="SSF143422">
    <property type="entry name" value="Transposase IS200-like"/>
    <property type="match status" value="1"/>
</dbReference>
<dbReference type="InterPro" id="IPR010921">
    <property type="entry name" value="Trp_repressor/repl_initiator"/>
</dbReference>
<dbReference type="AlphaFoldDB" id="A0A831XDZ1"/>
<protein>
    <submittedName>
        <fullName evidence="3">Transposase</fullName>
    </submittedName>
</protein>
<comment type="caution">
    <text evidence="3">The sequence shown here is derived from an EMBL/GenBank/DDBJ whole genome shotgun (WGS) entry which is preliminary data.</text>
</comment>
<dbReference type="InterPro" id="IPR013159">
    <property type="entry name" value="DnaA_C"/>
</dbReference>
<dbReference type="GO" id="GO:0004803">
    <property type="term" value="F:transposase activity"/>
    <property type="evidence" value="ECO:0007669"/>
    <property type="project" value="InterPro"/>
</dbReference>
<dbReference type="Pfam" id="PF01797">
    <property type="entry name" value="Y1_Tnp"/>
    <property type="match status" value="1"/>
</dbReference>
<dbReference type="SUPFAM" id="SSF48295">
    <property type="entry name" value="TrpR-like"/>
    <property type="match status" value="1"/>
</dbReference>
<feature type="domain" description="Transposase IS200-like" evidence="2">
    <location>
        <begin position="9"/>
        <end position="123"/>
    </location>
</feature>
<dbReference type="GO" id="GO:0006270">
    <property type="term" value="P:DNA replication initiation"/>
    <property type="evidence" value="ECO:0007669"/>
    <property type="project" value="InterPro"/>
</dbReference>
<dbReference type="Gene3D" id="3.30.70.1290">
    <property type="entry name" value="Transposase IS200-like"/>
    <property type="match status" value="1"/>
</dbReference>
<accession>A0A831XDZ1</accession>
<dbReference type="GO" id="GO:0006275">
    <property type="term" value="P:regulation of DNA replication"/>
    <property type="evidence" value="ECO:0007669"/>
    <property type="project" value="InterPro"/>
</dbReference>
<dbReference type="InterPro" id="IPR002686">
    <property type="entry name" value="Transposase_17"/>
</dbReference>
<dbReference type="EMBL" id="DSOV01000019">
    <property type="protein sequence ID" value="HEN41832.1"/>
    <property type="molecule type" value="Genomic_DNA"/>
</dbReference>
<gene>
    <name evidence="3" type="ORF">ENQ87_05560</name>
</gene>